<sequence length="80" mass="8452">MRAGADPDAERLRVVLFHVRVRGGFLAEQVEHLTRSISGAGAFGLRLKGRGSIRADSQSGSGTDCRACGSGARRLIRASV</sequence>
<gene>
    <name evidence="1" type="ORF">GCM10008937_33380</name>
</gene>
<name>A0ABP3MQ50_9DEIO</name>
<protein>
    <submittedName>
        <fullName evidence="1">Uncharacterized protein</fullName>
    </submittedName>
</protein>
<dbReference type="EMBL" id="BAAADB010000031">
    <property type="protein sequence ID" value="GAA0523112.1"/>
    <property type="molecule type" value="Genomic_DNA"/>
</dbReference>
<comment type="caution">
    <text evidence="1">The sequence shown here is derived from an EMBL/GenBank/DDBJ whole genome shotgun (WGS) entry which is preliminary data.</text>
</comment>
<proteinExistence type="predicted"/>
<keyword evidence="2" id="KW-1185">Reference proteome</keyword>
<evidence type="ECO:0000313" key="1">
    <source>
        <dbReference type="EMBL" id="GAA0523112.1"/>
    </source>
</evidence>
<accession>A0ABP3MQ50</accession>
<organism evidence="1 2">
    <name type="scientific">Deinococcus depolymerans</name>
    <dbReference type="NCBI Taxonomy" id="392408"/>
    <lineage>
        <taxon>Bacteria</taxon>
        <taxon>Thermotogati</taxon>
        <taxon>Deinococcota</taxon>
        <taxon>Deinococci</taxon>
        <taxon>Deinococcales</taxon>
        <taxon>Deinococcaceae</taxon>
        <taxon>Deinococcus</taxon>
    </lineage>
</organism>
<reference evidence="2" key="1">
    <citation type="journal article" date="2019" name="Int. J. Syst. Evol. Microbiol.">
        <title>The Global Catalogue of Microorganisms (GCM) 10K type strain sequencing project: providing services to taxonomists for standard genome sequencing and annotation.</title>
        <authorList>
            <consortium name="The Broad Institute Genomics Platform"/>
            <consortium name="The Broad Institute Genome Sequencing Center for Infectious Disease"/>
            <person name="Wu L."/>
            <person name="Ma J."/>
        </authorList>
    </citation>
    <scope>NUCLEOTIDE SEQUENCE [LARGE SCALE GENOMIC DNA]</scope>
    <source>
        <strain evidence="2">JCM 14368</strain>
    </source>
</reference>
<dbReference type="Proteomes" id="UP001500191">
    <property type="component" value="Unassembled WGS sequence"/>
</dbReference>
<evidence type="ECO:0000313" key="2">
    <source>
        <dbReference type="Proteomes" id="UP001500191"/>
    </source>
</evidence>